<organism evidence="1 2">
    <name type="scientific">Brevibacillus gelatini</name>
    <dbReference type="NCBI Taxonomy" id="1655277"/>
    <lineage>
        <taxon>Bacteria</taxon>
        <taxon>Bacillati</taxon>
        <taxon>Bacillota</taxon>
        <taxon>Bacilli</taxon>
        <taxon>Bacillales</taxon>
        <taxon>Paenibacillaceae</taxon>
        <taxon>Brevibacillus</taxon>
    </lineage>
</organism>
<proteinExistence type="predicted"/>
<evidence type="ECO:0000313" key="2">
    <source>
        <dbReference type="Proteomes" id="UP000268829"/>
    </source>
</evidence>
<keyword evidence="2" id="KW-1185">Reference proteome</keyword>
<sequence>MIFSKQAINKISALEDYNLELDNPGKKLKAFKKGSAADVVIVDFKEKEELTELADDYKLVIGIKEPEDKETDVLLYWVGKNKNGVKVSGKDEIFVDIDAYKKEKKKDKKIVLQTTILDSMTDHLEFLEEDDTDDETAQENRFSLAAATGEYDWKSVDWNQTAKIYPPYGKIRLNYQVSKAVSLDSSDKGHYMSAYLNAQVNPGAQLARSNDDYDADYQVYEVELRAEPKDSSRTPYVMLDHEPVNTGKSGSTSHSGGLGFDMKGGGSFSYAYQFSQNWTDLDLTDDSDDYGKWIYSIYGNLQEEVVTVKGGAIYKTPTNYSTHNMNVYAYVTFDGPFVKPVQRTANERISIRW</sequence>
<evidence type="ECO:0000313" key="1">
    <source>
        <dbReference type="EMBL" id="RNB53128.1"/>
    </source>
</evidence>
<name>A0A3M8APM2_9BACL</name>
<dbReference type="EMBL" id="RHHS01000049">
    <property type="protein sequence ID" value="RNB53128.1"/>
    <property type="molecule type" value="Genomic_DNA"/>
</dbReference>
<comment type="caution">
    <text evidence="1">The sequence shown here is derived from an EMBL/GenBank/DDBJ whole genome shotgun (WGS) entry which is preliminary data.</text>
</comment>
<gene>
    <name evidence="1" type="ORF">EDM57_20065</name>
</gene>
<accession>A0A3M8APM2</accession>
<protein>
    <submittedName>
        <fullName evidence="1">Uncharacterized protein</fullName>
    </submittedName>
</protein>
<dbReference type="Proteomes" id="UP000268829">
    <property type="component" value="Unassembled WGS sequence"/>
</dbReference>
<dbReference type="AlphaFoldDB" id="A0A3M8APM2"/>
<reference evidence="1 2" key="1">
    <citation type="submission" date="2018-10" db="EMBL/GenBank/DDBJ databases">
        <title>Phylogenomics of Brevibacillus.</title>
        <authorList>
            <person name="Dunlap C."/>
        </authorList>
    </citation>
    <scope>NUCLEOTIDE SEQUENCE [LARGE SCALE GENOMIC DNA]</scope>
    <source>
        <strain evidence="1 2">DSM 100115</strain>
    </source>
</reference>